<protein>
    <submittedName>
        <fullName evidence="1">Uncharacterized protein</fullName>
    </submittedName>
</protein>
<sequence>MERKQNKIEQEQKSKTTKILVSLQYEVEGSFNRIHAQLDQLLNDEFNFINILPSQASSDLPKLNSNPQLKFKNDDFPQQGIKHVIQLIKINSQVQQKHNEQVNQPFTKKLIQQNSIKQNEPCQAIPKLIEKFAQAPQAQNSPNFTFSSFLKSPSIKISEQKNILQTDYLFANHDTRFILIEPGILKSCS</sequence>
<accession>A0A8S1YP19</accession>
<keyword evidence="2" id="KW-1185">Reference proteome</keyword>
<gene>
    <name evidence="1" type="ORF">POCTA_138.1.T1750013</name>
</gene>
<dbReference type="AlphaFoldDB" id="A0A8S1YP19"/>
<proteinExistence type="predicted"/>
<evidence type="ECO:0000313" key="2">
    <source>
        <dbReference type="Proteomes" id="UP000683925"/>
    </source>
</evidence>
<evidence type="ECO:0000313" key="1">
    <source>
        <dbReference type="EMBL" id="CAD8214367.1"/>
    </source>
</evidence>
<reference evidence="1" key="1">
    <citation type="submission" date="2021-01" db="EMBL/GenBank/DDBJ databases">
        <authorList>
            <consortium name="Genoscope - CEA"/>
            <person name="William W."/>
        </authorList>
    </citation>
    <scope>NUCLEOTIDE SEQUENCE</scope>
</reference>
<comment type="caution">
    <text evidence="1">The sequence shown here is derived from an EMBL/GenBank/DDBJ whole genome shotgun (WGS) entry which is preliminary data.</text>
</comment>
<organism evidence="1 2">
    <name type="scientific">Paramecium octaurelia</name>
    <dbReference type="NCBI Taxonomy" id="43137"/>
    <lineage>
        <taxon>Eukaryota</taxon>
        <taxon>Sar</taxon>
        <taxon>Alveolata</taxon>
        <taxon>Ciliophora</taxon>
        <taxon>Intramacronucleata</taxon>
        <taxon>Oligohymenophorea</taxon>
        <taxon>Peniculida</taxon>
        <taxon>Parameciidae</taxon>
        <taxon>Paramecium</taxon>
    </lineage>
</organism>
<name>A0A8S1YP19_PAROT</name>
<dbReference type="Proteomes" id="UP000683925">
    <property type="component" value="Unassembled WGS sequence"/>
</dbReference>
<dbReference type="EMBL" id="CAJJDP010000179">
    <property type="protein sequence ID" value="CAD8214367.1"/>
    <property type="molecule type" value="Genomic_DNA"/>
</dbReference>